<evidence type="ECO:0000256" key="1">
    <source>
        <dbReference type="ARBA" id="ARBA00022598"/>
    </source>
</evidence>
<comment type="similarity">
    <text evidence="2">Belongs to the BshC family.</text>
</comment>
<dbReference type="HAMAP" id="MF_01867">
    <property type="entry name" value="BshC"/>
    <property type="match status" value="1"/>
</dbReference>
<evidence type="ECO:0000313" key="5">
    <source>
        <dbReference type="EMBL" id="SDJ74371.1"/>
    </source>
</evidence>
<accession>A0A1G8W7U3</accession>
<evidence type="ECO:0000259" key="4">
    <source>
        <dbReference type="Pfam" id="PF24850"/>
    </source>
</evidence>
<dbReference type="GO" id="GO:0016874">
    <property type="term" value="F:ligase activity"/>
    <property type="evidence" value="ECO:0007669"/>
    <property type="project" value="UniProtKB-UniRule"/>
</dbReference>
<dbReference type="OrthoDB" id="9765151at2"/>
<dbReference type="PIRSF" id="PIRSF012535">
    <property type="entry name" value="UCP012535"/>
    <property type="match status" value="1"/>
</dbReference>
<keyword evidence="1 2" id="KW-0436">Ligase</keyword>
<reference evidence="5 6" key="1">
    <citation type="submission" date="2016-10" db="EMBL/GenBank/DDBJ databases">
        <authorList>
            <person name="de Groot N.N."/>
        </authorList>
    </citation>
    <scope>NUCLEOTIDE SEQUENCE [LARGE SCALE GENOMIC DNA]</scope>
    <source>
        <strain evidence="5 6">CGMCC 1.6502</strain>
    </source>
</reference>
<dbReference type="InterPro" id="IPR055399">
    <property type="entry name" value="CC_BshC"/>
</dbReference>
<evidence type="ECO:0000313" key="6">
    <source>
        <dbReference type="Proteomes" id="UP000198694"/>
    </source>
</evidence>
<evidence type="ECO:0000259" key="3">
    <source>
        <dbReference type="Pfam" id="PF10079"/>
    </source>
</evidence>
<gene>
    <name evidence="2" type="primary">bshC</name>
    <name evidence="5" type="ORF">SAMN05216243_0614</name>
</gene>
<dbReference type="RefSeq" id="WP_093210933.1">
    <property type="nucleotide sequence ID" value="NZ_FNFL01000001.1"/>
</dbReference>
<dbReference type="NCBIfam" id="TIGR03998">
    <property type="entry name" value="thiol_BshC"/>
    <property type="match status" value="1"/>
</dbReference>
<dbReference type="STRING" id="407036.SAMN05216243_0614"/>
<dbReference type="EMBL" id="FNFL01000001">
    <property type="protein sequence ID" value="SDJ74371.1"/>
    <property type="molecule type" value="Genomic_DNA"/>
</dbReference>
<dbReference type="Pfam" id="PF24850">
    <property type="entry name" value="CC_BshC"/>
    <property type="match status" value="1"/>
</dbReference>
<dbReference type="Pfam" id="PF10079">
    <property type="entry name" value="Rossmann-like_BshC"/>
    <property type="match status" value="1"/>
</dbReference>
<protein>
    <recommendedName>
        <fullName evidence="2">Putative cysteine ligase BshC</fullName>
        <ecNumber evidence="2">6.-.-.-</ecNumber>
    </recommendedName>
</protein>
<dbReference type="Proteomes" id="UP000198694">
    <property type="component" value="Unassembled WGS sequence"/>
</dbReference>
<keyword evidence="6" id="KW-1185">Reference proteome</keyword>
<dbReference type="AlphaFoldDB" id="A0A1G8W7U3"/>
<evidence type="ECO:0000256" key="2">
    <source>
        <dbReference type="HAMAP-Rule" id="MF_01867"/>
    </source>
</evidence>
<sequence length="541" mass="62241">MRIDPMKLNKQSKLFSGYRSGDELIQNKFDYFPFEQKTYELRALDIKEREYNREGLAAVLHEQNSQWGAPAATNQNIDRLKDENSVVVIGGQQAGLMTGPLYTIHKIISIVNFARQQEEKLNIPVVPVFWIAGEDHDFDEINHIMVKEANRMKKHKIRQKSYQKKSASALQIDQVYAAEWLDRIFEKQVETSHTKTLFNTFKRILESSDTYVDFFARVIFQLFDKQGIVLVDSGSPLLRKLESEHFLSMVENQPAISQGVHQAVKQSQTEGYPIELEAEEDNAHLFYHKNGERILLFRRAGDVWAGKQNECEFTTEELEQIAACHPEQLSNNVVTRPLMQELLFPSLAFIGGPGEISYWSVLKPAFQALDLKMPPVLPRLSFTLAGRTTEKVLQNFSLPVEQVVREGISAVKVNWLASQSSPPIEQLIDQVKYTVEAAHLPLRKAAKDIRADLGEVAEKNLFYLFQDLSYLEDRMTKAVEEKYAKTIHAFDNLEIVLHPEGGLQERNWNIIPWINEYGIDFINQLVEGSYDYQEEHYIAFL</sequence>
<name>A0A1G8W7U3_9BACI</name>
<feature type="domain" description="Bacillithiol biosynthesis BshC N-terminal Rossmann-like" evidence="3">
    <location>
        <begin position="1"/>
        <end position="380"/>
    </location>
</feature>
<dbReference type="EC" id="6.-.-.-" evidence="2"/>
<proteinExistence type="inferred from homology"/>
<feature type="domain" description="Bacillithiol biosynthesis BshC C-terminal coiled-coil" evidence="4">
    <location>
        <begin position="382"/>
        <end position="540"/>
    </location>
</feature>
<dbReference type="InterPro" id="IPR055398">
    <property type="entry name" value="Rossmann-like_BshC"/>
</dbReference>
<dbReference type="InterPro" id="IPR011199">
    <property type="entry name" value="Bacillithiol_biosynth_BshC"/>
</dbReference>
<organism evidence="5 6">
    <name type="scientific">Sediminibacillus albus</name>
    <dbReference type="NCBI Taxonomy" id="407036"/>
    <lineage>
        <taxon>Bacteria</taxon>
        <taxon>Bacillati</taxon>
        <taxon>Bacillota</taxon>
        <taxon>Bacilli</taxon>
        <taxon>Bacillales</taxon>
        <taxon>Bacillaceae</taxon>
        <taxon>Sediminibacillus</taxon>
    </lineage>
</organism>
<comment type="function">
    <text evidence="2">Involved in bacillithiol (BSH) biosynthesis. May catalyze the last step of the pathway, the addition of cysteine to glucosamine malate (GlcN-Mal) to generate BSH.</text>
</comment>